<keyword evidence="7" id="KW-0812">Transmembrane</keyword>
<feature type="transmembrane region" description="Helical" evidence="7">
    <location>
        <begin position="293"/>
        <end position="315"/>
    </location>
</feature>
<dbReference type="GO" id="GO:0005886">
    <property type="term" value="C:plasma membrane"/>
    <property type="evidence" value="ECO:0007669"/>
    <property type="project" value="UniProtKB-SubCell"/>
</dbReference>
<protein>
    <submittedName>
        <fullName evidence="9">Histidine kinase</fullName>
    </submittedName>
</protein>
<dbReference type="PROSITE" id="PS50885">
    <property type="entry name" value="HAMP"/>
    <property type="match status" value="1"/>
</dbReference>
<dbReference type="SMART" id="SM00387">
    <property type="entry name" value="HATPase_c"/>
    <property type="match status" value="1"/>
</dbReference>
<evidence type="ECO:0000313" key="9">
    <source>
        <dbReference type="EMBL" id="KOO37683.1"/>
    </source>
</evidence>
<keyword evidence="7" id="KW-1133">Transmembrane helix</keyword>
<comment type="caution">
    <text evidence="9">The sequence shown here is derived from an EMBL/GenBank/DDBJ whole genome shotgun (WGS) entry which is preliminary data.</text>
</comment>
<dbReference type="Gene3D" id="3.30.565.10">
    <property type="entry name" value="Histidine kinase-like ATPase, C-terminal domain"/>
    <property type="match status" value="1"/>
</dbReference>
<evidence type="ECO:0000256" key="4">
    <source>
        <dbReference type="ARBA" id="ARBA00022679"/>
    </source>
</evidence>
<name>A0A0M0KGY6_ALKHA</name>
<keyword evidence="6 7" id="KW-0472">Membrane</keyword>
<dbReference type="EMBL" id="LILD01000001">
    <property type="protein sequence ID" value="KOO37683.1"/>
    <property type="molecule type" value="Genomic_DNA"/>
</dbReference>
<dbReference type="GO" id="GO:0000155">
    <property type="term" value="F:phosphorelay sensor kinase activity"/>
    <property type="evidence" value="ECO:0007669"/>
    <property type="project" value="InterPro"/>
</dbReference>
<keyword evidence="4" id="KW-0808">Transferase</keyword>
<dbReference type="PATRIC" id="fig|136160.3.peg.520"/>
<keyword evidence="2" id="KW-1003">Cell membrane</keyword>
<dbReference type="AlphaFoldDB" id="A0A0M0KGY6"/>
<dbReference type="Gene3D" id="6.10.340.10">
    <property type="match status" value="1"/>
</dbReference>
<dbReference type="InterPro" id="IPR036890">
    <property type="entry name" value="HATPase_C_sf"/>
</dbReference>
<keyword evidence="5 9" id="KW-0418">Kinase</keyword>
<keyword evidence="3" id="KW-0597">Phosphoprotein</keyword>
<evidence type="ECO:0000256" key="2">
    <source>
        <dbReference type="ARBA" id="ARBA00022475"/>
    </source>
</evidence>
<accession>A0A0M0KGY6</accession>
<feature type="transmembrane region" description="Helical" evidence="7">
    <location>
        <begin position="27"/>
        <end position="50"/>
    </location>
</feature>
<evidence type="ECO:0000259" key="8">
    <source>
        <dbReference type="PROSITE" id="PS50885"/>
    </source>
</evidence>
<dbReference type="RefSeq" id="WP_053430220.1">
    <property type="nucleotide sequence ID" value="NZ_CP040441.1"/>
</dbReference>
<dbReference type="Pfam" id="PF06580">
    <property type="entry name" value="His_kinase"/>
    <property type="match status" value="1"/>
</dbReference>
<proteinExistence type="predicted"/>
<evidence type="ECO:0000256" key="7">
    <source>
        <dbReference type="SAM" id="Phobius"/>
    </source>
</evidence>
<dbReference type="InterPro" id="IPR050640">
    <property type="entry name" value="Bact_2-comp_sensor_kinase"/>
</dbReference>
<evidence type="ECO:0000256" key="3">
    <source>
        <dbReference type="ARBA" id="ARBA00022553"/>
    </source>
</evidence>
<evidence type="ECO:0000256" key="5">
    <source>
        <dbReference type="ARBA" id="ARBA00022777"/>
    </source>
</evidence>
<dbReference type="GeneID" id="87599218"/>
<dbReference type="Pfam" id="PF02518">
    <property type="entry name" value="HATPase_c"/>
    <property type="match status" value="1"/>
</dbReference>
<dbReference type="PANTHER" id="PTHR34220">
    <property type="entry name" value="SENSOR HISTIDINE KINASE YPDA"/>
    <property type="match status" value="1"/>
</dbReference>
<dbReference type="SUPFAM" id="SSF55874">
    <property type="entry name" value="ATPase domain of HSP90 chaperone/DNA topoisomerase II/histidine kinase"/>
    <property type="match status" value="1"/>
</dbReference>
<evidence type="ECO:0000256" key="1">
    <source>
        <dbReference type="ARBA" id="ARBA00004651"/>
    </source>
</evidence>
<feature type="domain" description="HAMP" evidence="8">
    <location>
        <begin position="317"/>
        <end position="369"/>
    </location>
</feature>
<dbReference type="InterPro" id="IPR003594">
    <property type="entry name" value="HATPase_dom"/>
</dbReference>
<dbReference type="InterPro" id="IPR003660">
    <property type="entry name" value="HAMP_dom"/>
</dbReference>
<evidence type="ECO:0000256" key="6">
    <source>
        <dbReference type="ARBA" id="ARBA00023136"/>
    </source>
</evidence>
<gene>
    <name evidence="9" type="ORF">AMD02_01600</name>
</gene>
<dbReference type="InterPro" id="IPR010559">
    <property type="entry name" value="Sig_transdc_His_kin_internal"/>
</dbReference>
<dbReference type="PANTHER" id="PTHR34220:SF7">
    <property type="entry name" value="SENSOR HISTIDINE KINASE YPDA"/>
    <property type="match status" value="1"/>
</dbReference>
<comment type="subcellular location">
    <subcellularLocation>
        <location evidence="1">Cell membrane</location>
        <topology evidence="1">Multi-pass membrane protein</topology>
    </subcellularLocation>
</comment>
<organism evidence="9">
    <name type="scientific">Halalkalibacterium halodurans</name>
    <name type="common">Bacillus halodurans</name>
    <dbReference type="NCBI Taxonomy" id="86665"/>
    <lineage>
        <taxon>Bacteria</taxon>
        <taxon>Bacillati</taxon>
        <taxon>Bacillota</taxon>
        <taxon>Bacilli</taxon>
        <taxon>Bacillales</taxon>
        <taxon>Bacillaceae</taxon>
        <taxon>Halalkalibacterium (ex Joshi et al. 2022)</taxon>
    </lineage>
</organism>
<sequence>MSIHLFNREVFHLLGKRKKWNTLRNQIFINFISVMVVVLLFVGFITFNLVMDILKGNAEKQMEQTAIETLHRVDSQFEAIEMIMSQIATNGSIQQLLYNEANGHPTTFEQRQSMNQVINSYQAYITGITSFELYFTDYRRLFPLNELPLPSRIRYEWIEMALEENGRVVWSGIDPLDADSFLTLKKVNLLDQDFSHGGYLVSKVNTNYFELRQENGQLDMDNQYVALFDQQGQFITTNMPEEWHDQIAPKTDKQVVTMDGTDYVRVEAASNKTGWSLLIYTPVHSLAHGITGIGTAILVAGGIGLLIFTISTYFLSSLITNPIQRLTHAMRFGTLGALKESPSIASTVELNELNDTYNRMVETTNYLIKVVYEQELTQSRAELKALQSQINPHFLFNTLEALYWSLEEKDEEQAEVVIALAELFRYTISDVKGDDWVALHEEFDHIERYLHIMKLRYDHRLTWEIELDPLLREVQIPKLLIQPVVENAIIHGIGNKVDGGKVQVSAYTSVKQGYVNITVRDDGQGMDEKTKQKLEHSLETRVGHPEKRSGIALVNIRQRLDLCYASDPHTSIELTSRHGVGTTVTFTIPKKEAPSDEATNGPDRR</sequence>
<reference evidence="9" key="1">
    <citation type="submission" date="2015-08" db="EMBL/GenBank/DDBJ databases">
        <title>Complete DNA Sequence of Pseudomonas syringae pv. actinidiae, the Causal Agent of Kiwifruit Canker Disease.</title>
        <authorList>
            <person name="Rikkerink E.H.A."/>
            <person name="Fineran P.C."/>
        </authorList>
    </citation>
    <scope>NUCLEOTIDE SEQUENCE</scope>
    <source>
        <strain evidence="9">DSM 13666</strain>
    </source>
</reference>